<keyword evidence="2" id="KW-1185">Reference proteome</keyword>
<reference evidence="1 2" key="1">
    <citation type="journal article" date="2019" name="Sci. Rep.">
        <title>Orb-weaving spider Araneus ventricosus genome elucidates the spidroin gene catalogue.</title>
        <authorList>
            <person name="Kono N."/>
            <person name="Nakamura H."/>
            <person name="Ohtoshi R."/>
            <person name="Moran D.A.P."/>
            <person name="Shinohara A."/>
            <person name="Yoshida Y."/>
            <person name="Fujiwara M."/>
            <person name="Mori M."/>
            <person name="Tomita M."/>
            <person name="Arakawa K."/>
        </authorList>
    </citation>
    <scope>NUCLEOTIDE SEQUENCE [LARGE SCALE GENOMIC DNA]</scope>
</reference>
<dbReference type="Proteomes" id="UP000499080">
    <property type="component" value="Unassembled WGS sequence"/>
</dbReference>
<name>A0A4Y2L456_ARAVE</name>
<sequence>MKMVIPTQSKSWQSHILSAIGLMQSFRTPDRDVESDIQPSSPRIRDVANDVMVCPPDTTVAFRLYLVVSNTESLAVPLSHPLP</sequence>
<evidence type="ECO:0000313" key="2">
    <source>
        <dbReference type="Proteomes" id="UP000499080"/>
    </source>
</evidence>
<dbReference type="AlphaFoldDB" id="A0A4Y2L456"/>
<evidence type="ECO:0000313" key="1">
    <source>
        <dbReference type="EMBL" id="GBN09302.1"/>
    </source>
</evidence>
<accession>A0A4Y2L456</accession>
<dbReference type="EMBL" id="BGPR01005342">
    <property type="protein sequence ID" value="GBN09302.1"/>
    <property type="molecule type" value="Genomic_DNA"/>
</dbReference>
<proteinExistence type="predicted"/>
<organism evidence="1 2">
    <name type="scientific">Araneus ventricosus</name>
    <name type="common">Orbweaver spider</name>
    <name type="synonym">Epeira ventricosa</name>
    <dbReference type="NCBI Taxonomy" id="182803"/>
    <lineage>
        <taxon>Eukaryota</taxon>
        <taxon>Metazoa</taxon>
        <taxon>Ecdysozoa</taxon>
        <taxon>Arthropoda</taxon>
        <taxon>Chelicerata</taxon>
        <taxon>Arachnida</taxon>
        <taxon>Araneae</taxon>
        <taxon>Araneomorphae</taxon>
        <taxon>Entelegynae</taxon>
        <taxon>Araneoidea</taxon>
        <taxon>Araneidae</taxon>
        <taxon>Araneus</taxon>
    </lineage>
</organism>
<gene>
    <name evidence="1" type="ORF">AVEN_109177_1</name>
</gene>
<comment type="caution">
    <text evidence="1">The sequence shown here is derived from an EMBL/GenBank/DDBJ whole genome shotgun (WGS) entry which is preliminary data.</text>
</comment>
<protein>
    <submittedName>
        <fullName evidence="1">Uncharacterized protein</fullName>
    </submittedName>
</protein>